<reference evidence="3 4" key="1">
    <citation type="submission" date="2023-01" db="EMBL/GenBank/DDBJ databases">
        <title>Analysis of 21 Apiospora genomes using comparative genomics revels a genus with tremendous synthesis potential of carbohydrate active enzymes and secondary metabolites.</title>
        <authorList>
            <person name="Sorensen T."/>
        </authorList>
    </citation>
    <scope>NUCLEOTIDE SEQUENCE [LARGE SCALE GENOMIC DNA]</scope>
    <source>
        <strain evidence="3 4">CBS 24483</strain>
    </source>
</reference>
<dbReference type="Pfam" id="PF20237">
    <property type="entry name" value="DUF6594"/>
    <property type="match status" value="1"/>
</dbReference>
<dbReference type="GeneID" id="92080499"/>
<dbReference type="InterPro" id="IPR046529">
    <property type="entry name" value="DUF6594"/>
</dbReference>
<keyword evidence="1" id="KW-1133">Transmembrane helix</keyword>
<keyword evidence="4" id="KW-1185">Reference proteome</keyword>
<accession>A0ABR1Q4E5</accession>
<protein>
    <recommendedName>
        <fullName evidence="2">DUF6594 domain-containing protein</fullName>
    </recommendedName>
</protein>
<dbReference type="Proteomes" id="UP001391051">
    <property type="component" value="Unassembled WGS sequence"/>
</dbReference>
<evidence type="ECO:0000313" key="4">
    <source>
        <dbReference type="Proteomes" id="UP001391051"/>
    </source>
</evidence>
<dbReference type="RefSeq" id="XP_066696928.1">
    <property type="nucleotide sequence ID" value="XM_066847437.1"/>
</dbReference>
<evidence type="ECO:0000259" key="2">
    <source>
        <dbReference type="Pfam" id="PF20237"/>
    </source>
</evidence>
<keyword evidence="1" id="KW-0812">Transmembrane</keyword>
<evidence type="ECO:0000256" key="1">
    <source>
        <dbReference type="SAM" id="Phobius"/>
    </source>
</evidence>
<feature type="domain" description="DUF6594" evidence="2">
    <location>
        <begin position="8"/>
        <end position="250"/>
    </location>
</feature>
<organism evidence="3 4">
    <name type="scientific">Apiospora aurea</name>
    <dbReference type="NCBI Taxonomy" id="335848"/>
    <lineage>
        <taxon>Eukaryota</taxon>
        <taxon>Fungi</taxon>
        <taxon>Dikarya</taxon>
        <taxon>Ascomycota</taxon>
        <taxon>Pezizomycotina</taxon>
        <taxon>Sordariomycetes</taxon>
        <taxon>Xylariomycetidae</taxon>
        <taxon>Amphisphaeriales</taxon>
        <taxon>Apiosporaceae</taxon>
        <taxon>Apiospora</taxon>
    </lineage>
</organism>
<feature type="transmembrane region" description="Helical" evidence="1">
    <location>
        <begin position="219"/>
        <end position="236"/>
    </location>
</feature>
<comment type="caution">
    <text evidence="3">The sequence shown here is derived from an EMBL/GenBank/DDBJ whole genome shotgun (WGS) entry which is preliminary data.</text>
</comment>
<name>A0ABR1Q4E5_9PEZI</name>
<gene>
    <name evidence="3" type="ORF">PG986_011215</name>
</gene>
<dbReference type="PANTHER" id="PTHR34502:SF5">
    <property type="entry name" value="DUF6594 DOMAIN-CONTAINING PROTEIN"/>
    <property type="match status" value="1"/>
</dbReference>
<evidence type="ECO:0000313" key="3">
    <source>
        <dbReference type="EMBL" id="KAK7946894.1"/>
    </source>
</evidence>
<dbReference type="PANTHER" id="PTHR34502">
    <property type="entry name" value="DUF6594 DOMAIN-CONTAINING PROTEIN-RELATED"/>
    <property type="match status" value="1"/>
</dbReference>
<feature type="transmembrane region" description="Helical" evidence="1">
    <location>
        <begin position="193"/>
        <end position="213"/>
    </location>
</feature>
<keyword evidence="1" id="KW-0472">Membrane</keyword>
<proteinExistence type="predicted"/>
<dbReference type="EMBL" id="JAQQWE010000007">
    <property type="protein sequence ID" value="KAK7946894.1"/>
    <property type="molecule type" value="Genomic_DNA"/>
</dbReference>
<sequence length="257" mass="28767">VEDYPPGYPRFTALVSAHGPYFVCRRFNKLRARLLLLKQDRLALLEQKLEEIDRKEACPLFLGKSRGTGNPDRETLLLEIESHLADYDQFTEKTSRTLSSSPARPRDVKSLQNWVEGTGCIAREESAYLMHYEELMTLGPKGDSAIQQLEAWVEDKCIACWRGFRKSQHNDASNDPNVYIYSGPLIQRTARGLLLSLITVLLIMPIVICNIINTSLTRIVVAVLSIILYLLVLSGLTNSGTMELILAGATSVLLSTN</sequence>
<feature type="non-terminal residue" evidence="3">
    <location>
        <position position="1"/>
    </location>
</feature>